<evidence type="ECO:0000256" key="3">
    <source>
        <dbReference type="ARBA" id="ARBA00022692"/>
    </source>
</evidence>
<dbReference type="CDD" id="cd06173">
    <property type="entry name" value="MFS_MefA_like"/>
    <property type="match status" value="1"/>
</dbReference>
<gene>
    <name evidence="7" type="ORF">GCM10025782_04770</name>
</gene>
<feature type="transmembrane region" description="Helical" evidence="6">
    <location>
        <begin position="347"/>
        <end position="371"/>
    </location>
</feature>
<comment type="caution">
    <text evidence="7">The sequence shown here is derived from an EMBL/GenBank/DDBJ whole genome shotgun (WGS) entry which is preliminary data.</text>
</comment>
<evidence type="ECO:0000256" key="2">
    <source>
        <dbReference type="ARBA" id="ARBA00022475"/>
    </source>
</evidence>
<evidence type="ECO:0000256" key="1">
    <source>
        <dbReference type="ARBA" id="ARBA00004651"/>
    </source>
</evidence>
<keyword evidence="8" id="KW-1185">Reference proteome</keyword>
<evidence type="ECO:0000313" key="8">
    <source>
        <dbReference type="Proteomes" id="UP001500556"/>
    </source>
</evidence>
<dbReference type="InterPro" id="IPR011701">
    <property type="entry name" value="MFS"/>
</dbReference>
<feature type="transmembrane region" description="Helical" evidence="6">
    <location>
        <begin position="313"/>
        <end position="335"/>
    </location>
</feature>
<feature type="transmembrane region" description="Helical" evidence="6">
    <location>
        <begin position="258"/>
        <end position="277"/>
    </location>
</feature>
<feature type="transmembrane region" description="Helical" evidence="6">
    <location>
        <begin position="147"/>
        <end position="166"/>
    </location>
</feature>
<dbReference type="EMBL" id="BAABLO010000001">
    <property type="protein sequence ID" value="GAA4711721.1"/>
    <property type="molecule type" value="Genomic_DNA"/>
</dbReference>
<name>A0ABP8XQH7_9MICO</name>
<comment type="subcellular location">
    <subcellularLocation>
        <location evidence="1">Cell membrane</location>
        <topology evidence="1">Multi-pass membrane protein</topology>
    </subcellularLocation>
</comment>
<dbReference type="PANTHER" id="PTHR23513:SF11">
    <property type="entry name" value="STAPHYLOFERRIN A TRANSPORTER"/>
    <property type="match status" value="1"/>
</dbReference>
<feature type="transmembrane region" description="Helical" evidence="6">
    <location>
        <begin position="21"/>
        <end position="40"/>
    </location>
</feature>
<sequence>MGARSRGRGALWHIRDLRVILPARVLSYTGDTLTLFALTLRVHDEGGGASGMALLLAAFALPMALTVGIAGHVADRSDSRRILVCASLVQAAALAGLVLTGTGPQMYVFVIALQLGQSFANPTWAALLPRAVGEHNLGRATAVQQGALAVTGVIGAAVAGVTAGHFGHDAPLWIALGAFVALAAAAAAVRTRRHGDPHGAPLTLAAQVWSAAGFRVLHADPVSWTLLSSMVPFVLALETANVLEVFLVRDSLDASTTVFGLVQAASAAGTVAGAAWASTMRTERSRVRLAIGGVAGAGASMLVAGAAPDEVVLALAFAGIGLFVMASTVCLWPVLLTRTVEADRGKVSAAANGASRLASMVALGLGALAGGYLGPRWSFAVAGLTAIVVAARSWHHLKVVMLVDAPDHAPTGR</sequence>
<keyword evidence="4 6" id="KW-1133">Transmembrane helix</keyword>
<feature type="transmembrane region" description="Helical" evidence="6">
    <location>
        <begin position="52"/>
        <end position="70"/>
    </location>
</feature>
<keyword evidence="5 6" id="KW-0472">Membrane</keyword>
<dbReference type="Pfam" id="PF07690">
    <property type="entry name" value="MFS_1"/>
    <property type="match status" value="1"/>
</dbReference>
<evidence type="ECO:0000256" key="5">
    <source>
        <dbReference type="ARBA" id="ARBA00023136"/>
    </source>
</evidence>
<protein>
    <submittedName>
        <fullName evidence="7">MFS transporter</fullName>
    </submittedName>
</protein>
<dbReference type="SUPFAM" id="SSF103473">
    <property type="entry name" value="MFS general substrate transporter"/>
    <property type="match status" value="1"/>
</dbReference>
<dbReference type="Gene3D" id="1.20.1250.20">
    <property type="entry name" value="MFS general substrate transporter like domains"/>
    <property type="match status" value="1"/>
</dbReference>
<dbReference type="InterPro" id="IPR036259">
    <property type="entry name" value="MFS_trans_sf"/>
</dbReference>
<feature type="transmembrane region" description="Helical" evidence="6">
    <location>
        <begin position="82"/>
        <end position="100"/>
    </location>
</feature>
<proteinExistence type="predicted"/>
<dbReference type="Proteomes" id="UP001500556">
    <property type="component" value="Unassembled WGS sequence"/>
</dbReference>
<feature type="transmembrane region" description="Helical" evidence="6">
    <location>
        <begin position="172"/>
        <end position="189"/>
    </location>
</feature>
<dbReference type="PANTHER" id="PTHR23513">
    <property type="entry name" value="INTEGRAL MEMBRANE EFFLUX PROTEIN-RELATED"/>
    <property type="match status" value="1"/>
</dbReference>
<evidence type="ECO:0000256" key="4">
    <source>
        <dbReference type="ARBA" id="ARBA00022989"/>
    </source>
</evidence>
<keyword evidence="2" id="KW-1003">Cell membrane</keyword>
<evidence type="ECO:0000313" key="7">
    <source>
        <dbReference type="EMBL" id="GAA4711721.1"/>
    </source>
</evidence>
<organism evidence="7 8">
    <name type="scientific">Pedococcus ginsenosidimutans</name>
    <dbReference type="NCBI Taxonomy" id="490570"/>
    <lineage>
        <taxon>Bacteria</taxon>
        <taxon>Bacillati</taxon>
        <taxon>Actinomycetota</taxon>
        <taxon>Actinomycetes</taxon>
        <taxon>Micrococcales</taxon>
        <taxon>Intrasporangiaceae</taxon>
        <taxon>Pedococcus</taxon>
    </lineage>
</organism>
<keyword evidence="3 6" id="KW-0812">Transmembrane</keyword>
<dbReference type="RefSeq" id="WP_345500899.1">
    <property type="nucleotide sequence ID" value="NZ_BAABLO010000001.1"/>
</dbReference>
<feature type="transmembrane region" description="Helical" evidence="6">
    <location>
        <begin position="289"/>
        <end position="307"/>
    </location>
</feature>
<accession>A0ABP8XQH7</accession>
<reference evidence="8" key="1">
    <citation type="journal article" date="2019" name="Int. J. Syst. Evol. Microbiol.">
        <title>The Global Catalogue of Microorganisms (GCM) 10K type strain sequencing project: providing services to taxonomists for standard genome sequencing and annotation.</title>
        <authorList>
            <consortium name="The Broad Institute Genomics Platform"/>
            <consortium name="The Broad Institute Genome Sequencing Center for Infectious Disease"/>
            <person name="Wu L."/>
            <person name="Ma J."/>
        </authorList>
    </citation>
    <scope>NUCLEOTIDE SEQUENCE [LARGE SCALE GENOMIC DNA]</scope>
    <source>
        <strain evidence="8">JCM 18961</strain>
    </source>
</reference>
<evidence type="ECO:0000256" key="6">
    <source>
        <dbReference type="SAM" id="Phobius"/>
    </source>
</evidence>